<dbReference type="Gene3D" id="2.60.40.1730">
    <property type="entry name" value="tricorn interacting facor f3 domain"/>
    <property type="match status" value="1"/>
</dbReference>
<dbReference type="EMBL" id="LNQE01000515">
    <property type="protein sequence ID" value="KUG26190.1"/>
    <property type="molecule type" value="Genomic_DNA"/>
</dbReference>
<proteinExistence type="predicted"/>
<dbReference type="Pfam" id="PF01433">
    <property type="entry name" value="Peptidase_M1"/>
    <property type="match status" value="1"/>
</dbReference>
<keyword evidence="2" id="KW-0378">Hydrolase</keyword>
<dbReference type="PANTHER" id="PTHR45726:SF3">
    <property type="entry name" value="LEUKOTRIENE A-4 HYDROLASE"/>
    <property type="match status" value="1"/>
</dbReference>
<dbReference type="InterPro" id="IPR027268">
    <property type="entry name" value="Peptidase_M4/M1_CTD_sf"/>
</dbReference>
<evidence type="ECO:0000259" key="1">
    <source>
        <dbReference type="Pfam" id="PF01433"/>
    </source>
</evidence>
<dbReference type="AlphaFoldDB" id="A0A0W8FZR8"/>
<keyword evidence="2" id="KW-0645">Protease</keyword>
<dbReference type="InterPro" id="IPR042097">
    <property type="entry name" value="Aminopeptidase_N-like_N_sf"/>
</dbReference>
<keyword evidence="2" id="KW-0031">Aminopeptidase</keyword>
<comment type="caution">
    <text evidence="2">The sequence shown here is derived from an EMBL/GenBank/DDBJ whole genome shotgun (WGS) entry which is preliminary data.</text>
</comment>
<dbReference type="CDD" id="cd09604">
    <property type="entry name" value="M1_APN_like"/>
    <property type="match status" value="1"/>
</dbReference>
<dbReference type="Gene3D" id="1.10.390.10">
    <property type="entry name" value="Neutral Protease Domain 2"/>
    <property type="match status" value="1"/>
</dbReference>
<accession>A0A0W8FZR8</accession>
<protein>
    <submittedName>
        <fullName evidence="2">Aminopeptidase n</fullName>
    </submittedName>
</protein>
<dbReference type="GO" id="GO:0008237">
    <property type="term" value="F:metallopeptidase activity"/>
    <property type="evidence" value="ECO:0007669"/>
    <property type="project" value="InterPro"/>
</dbReference>
<dbReference type="InterPro" id="IPR034015">
    <property type="entry name" value="M1_LTA4H"/>
</dbReference>
<sequence length="609" mass="71039">MKVSTDYKLNVDFNPDKKLLTVEEIINWKNLTEYSTNEIQFHLYANAFSNNKTELGKKFDFDESEQTKIQIRSLAVNGIVRQFEYFQPEIDNPFDSTVARIDFDKPILPGDSVVIEIEYELRIPRGRLRFGYAAGREFYFIAQWFPKLGVFKDGKWICSQYHPYTEFYSDFADYEVTINLPTDYIVGSTGQLINEVVDGSVKSLIYSADGVIDFALSASPEFYTESKNYQSKFGKDIEIKFLIQPENKKLINRKFQAAFNTIEYLEQYIGEFPYSQITLVDAPRTANIGGMEYPTIVTYFTPLFSPIEIQRPESTIIHEIIHQYFYAAVSSNEVYEAWLDEGLTTYIEAKILYEYYGNPILNFRFIDYYPIYGMRFLSFREIPLIYSLKAFEAQHSSYALALYYLNNELGNIRDTSYSLPNSLSYLVNAYSKPYLILQVLENYLGKEETLKLISDYYNKNIFSLVEANDFLDVLKNNESSDLTWFISNFINESKKYDYKIRSIAKEGSTYKIFVERLEEGIAPTEIAVYSEVDTTYIDWDGIDRWRVFTIESNNEIIAAEVDPFRRNILDINYANNSYTVEPKYWASLSIAIRWFFWVQNALLVFGSVG</sequence>
<name>A0A0W8FZR8_9ZZZZ</name>
<feature type="domain" description="Peptidase M1 membrane alanine aminopeptidase" evidence="1">
    <location>
        <begin position="257"/>
        <end position="488"/>
    </location>
</feature>
<dbReference type="GO" id="GO:0004177">
    <property type="term" value="F:aminopeptidase activity"/>
    <property type="evidence" value="ECO:0007669"/>
    <property type="project" value="UniProtKB-KW"/>
</dbReference>
<dbReference type="InterPro" id="IPR014782">
    <property type="entry name" value="Peptidase_M1_dom"/>
</dbReference>
<gene>
    <name evidence="2" type="ORF">ASZ90_003978</name>
</gene>
<evidence type="ECO:0000313" key="2">
    <source>
        <dbReference type="EMBL" id="KUG26190.1"/>
    </source>
</evidence>
<dbReference type="GO" id="GO:0008270">
    <property type="term" value="F:zinc ion binding"/>
    <property type="evidence" value="ECO:0007669"/>
    <property type="project" value="InterPro"/>
</dbReference>
<reference evidence="2" key="1">
    <citation type="journal article" date="2015" name="Proc. Natl. Acad. Sci. U.S.A.">
        <title>Networks of energetic and metabolic interactions define dynamics in microbial communities.</title>
        <authorList>
            <person name="Embree M."/>
            <person name="Liu J.K."/>
            <person name="Al-Bassam M.M."/>
            <person name="Zengler K."/>
        </authorList>
    </citation>
    <scope>NUCLEOTIDE SEQUENCE</scope>
</reference>
<dbReference type="SUPFAM" id="SSF55486">
    <property type="entry name" value="Metalloproteases ('zincins'), catalytic domain"/>
    <property type="match status" value="1"/>
</dbReference>
<dbReference type="PANTHER" id="PTHR45726">
    <property type="entry name" value="LEUKOTRIENE A-4 HYDROLASE"/>
    <property type="match status" value="1"/>
</dbReference>
<organism evidence="2">
    <name type="scientific">hydrocarbon metagenome</name>
    <dbReference type="NCBI Taxonomy" id="938273"/>
    <lineage>
        <taxon>unclassified sequences</taxon>
        <taxon>metagenomes</taxon>
        <taxon>ecological metagenomes</taxon>
    </lineage>
</organism>